<evidence type="ECO:0000313" key="2">
    <source>
        <dbReference type="Proteomes" id="UP000596049"/>
    </source>
</evidence>
<protein>
    <submittedName>
        <fullName evidence="1">Uncharacterized protein</fullName>
    </submittedName>
</protein>
<dbReference type="EMBL" id="CP067341">
    <property type="protein sequence ID" value="QQP11107.1"/>
    <property type="molecule type" value="Genomic_DNA"/>
</dbReference>
<name>A0ABX7ANK7_9BACI</name>
<accession>A0ABX7ANK7</accession>
<sequence length="55" mass="6026">MFFARKRSANATAAHVFVCAKAKRQQQHDIGHSVVATGRGVLRLSSSISADVWTR</sequence>
<proteinExistence type="predicted"/>
<reference evidence="1 2" key="1">
    <citation type="submission" date="2020-01" db="EMBL/GenBank/DDBJ databases">
        <authorList>
            <person name="Liu G."/>
            <person name="Liu B."/>
        </authorList>
    </citation>
    <scope>NUCLEOTIDE SEQUENCE [LARGE SCALE GENOMIC DNA]</scope>
    <source>
        <strain evidence="1 2">FJAT-51161</strain>
    </source>
</reference>
<organism evidence="1 2">
    <name type="scientific">Lysinibacillus agricola</name>
    <dbReference type="NCBI Taxonomy" id="2590012"/>
    <lineage>
        <taxon>Bacteria</taxon>
        <taxon>Bacillati</taxon>
        <taxon>Bacillota</taxon>
        <taxon>Bacilli</taxon>
        <taxon>Bacillales</taxon>
        <taxon>Bacillaceae</taxon>
        <taxon>Lysinibacillus</taxon>
    </lineage>
</organism>
<keyword evidence="2" id="KW-1185">Reference proteome</keyword>
<gene>
    <name evidence="1" type="ORF">FJQ98_17955</name>
</gene>
<evidence type="ECO:0000313" key="1">
    <source>
        <dbReference type="EMBL" id="QQP11107.1"/>
    </source>
</evidence>
<dbReference type="RefSeq" id="WP_158003015.1">
    <property type="nucleotide sequence ID" value="NZ_CP067341.1"/>
</dbReference>
<dbReference type="Proteomes" id="UP000596049">
    <property type="component" value="Chromosome"/>
</dbReference>